<comment type="caution">
    <text evidence="2">The sequence shown here is derived from an EMBL/GenBank/DDBJ whole genome shotgun (WGS) entry which is preliminary data.</text>
</comment>
<name>A0AAN5I9L3_9BILA</name>
<evidence type="ECO:0000313" key="2">
    <source>
        <dbReference type="EMBL" id="GMR57807.1"/>
    </source>
</evidence>
<proteinExistence type="predicted"/>
<dbReference type="Proteomes" id="UP001328107">
    <property type="component" value="Unassembled WGS sequence"/>
</dbReference>
<protein>
    <recommendedName>
        <fullName evidence="4">G protein-coupled receptor</fullName>
    </recommendedName>
</protein>
<reference evidence="3" key="1">
    <citation type="submission" date="2022-10" db="EMBL/GenBank/DDBJ databases">
        <title>Genome assembly of Pristionchus species.</title>
        <authorList>
            <person name="Yoshida K."/>
            <person name="Sommer R.J."/>
        </authorList>
    </citation>
    <scope>NUCLEOTIDE SEQUENCE [LARGE SCALE GENOMIC DNA]</scope>
    <source>
        <strain evidence="3">RS5460</strain>
    </source>
</reference>
<keyword evidence="1" id="KW-1133">Transmembrane helix</keyword>
<evidence type="ECO:0000313" key="3">
    <source>
        <dbReference type="Proteomes" id="UP001328107"/>
    </source>
</evidence>
<feature type="non-terminal residue" evidence="2">
    <location>
        <position position="86"/>
    </location>
</feature>
<organism evidence="2 3">
    <name type="scientific">Pristionchus mayeri</name>
    <dbReference type="NCBI Taxonomy" id="1317129"/>
    <lineage>
        <taxon>Eukaryota</taxon>
        <taxon>Metazoa</taxon>
        <taxon>Ecdysozoa</taxon>
        <taxon>Nematoda</taxon>
        <taxon>Chromadorea</taxon>
        <taxon>Rhabditida</taxon>
        <taxon>Rhabditina</taxon>
        <taxon>Diplogasteromorpha</taxon>
        <taxon>Diplogasteroidea</taxon>
        <taxon>Neodiplogasteridae</taxon>
        <taxon>Pristionchus</taxon>
    </lineage>
</organism>
<evidence type="ECO:0000256" key="1">
    <source>
        <dbReference type="SAM" id="Phobius"/>
    </source>
</evidence>
<evidence type="ECO:0008006" key="4">
    <source>
        <dbReference type="Google" id="ProtNLM"/>
    </source>
</evidence>
<feature type="transmembrane region" description="Helical" evidence="1">
    <location>
        <begin position="42"/>
        <end position="62"/>
    </location>
</feature>
<feature type="non-terminal residue" evidence="2">
    <location>
        <position position="1"/>
    </location>
</feature>
<dbReference type="AlphaFoldDB" id="A0AAN5I9L3"/>
<feature type="transmembrane region" description="Helical" evidence="1">
    <location>
        <begin position="68"/>
        <end position="85"/>
    </location>
</feature>
<gene>
    <name evidence="2" type="ORF">PMAYCL1PPCAC_28003</name>
</gene>
<dbReference type="EMBL" id="BTRK01000006">
    <property type="protein sequence ID" value="GMR57807.1"/>
    <property type="molecule type" value="Genomic_DNA"/>
</dbReference>
<keyword evidence="1" id="KW-0472">Membrane</keyword>
<accession>A0AAN5I9L3</accession>
<keyword evidence="1" id="KW-0812">Transmembrane</keyword>
<sequence>LHAIEGSTLMISIALIVYARRKIVNMPYDGDRLSAMYQVKEVLDFSVAILPSIILSAIMHTLSLVPTILNISGVISYPVCCIFYFS</sequence>
<keyword evidence="3" id="KW-1185">Reference proteome</keyword>